<proteinExistence type="predicted"/>
<dbReference type="EMBL" id="JABWDY010014590">
    <property type="protein sequence ID" value="KAF5197525.1"/>
    <property type="molecule type" value="Genomic_DNA"/>
</dbReference>
<dbReference type="Proteomes" id="UP000554482">
    <property type="component" value="Unassembled WGS sequence"/>
</dbReference>
<name>A0A7J6WM61_THATH</name>
<evidence type="ECO:0000256" key="1">
    <source>
        <dbReference type="SAM" id="MobiDB-lite"/>
    </source>
</evidence>
<reference evidence="3 4" key="1">
    <citation type="submission" date="2020-06" db="EMBL/GenBank/DDBJ databases">
        <title>Transcriptomic and genomic resources for Thalictrum thalictroides and T. hernandezii: Facilitating candidate gene discovery in an emerging model plant lineage.</title>
        <authorList>
            <person name="Arias T."/>
            <person name="Riano-Pachon D.M."/>
            <person name="Di Stilio V.S."/>
        </authorList>
    </citation>
    <scope>NUCLEOTIDE SEQUENCE [LARGE SCALE GENOMIC DNA]</scope>
    <source>
        <strain evidence="4">cv. WT478/WT964</strain>
        <tissue evidence="3">Leaves</tissue>
    </source>
</reference>
<organism evidence="3 4">
    <name type="scientific">Thalictrum thalictroides</name>
    <name type="common">Rue-anemone</name>
    <name type="synonym">Anemone thalictroides</name>
    <dbReference type="NCBI Taxonomy" id="46969"/>
    <lineage>
        <taxon>Eukaryota</taxon>
        <taxon>Viridiplantae</taxon>
        <taxon>Streptophyta</taxon>
        <taxon>Embryophyta</taxon>
        <taxon>Tracheophyta</taxon>
        <taxon>Spermatophyta</taxon>
        <taxon>Magnoliopsida</taxon>
        <taxon>Ranunculales</taxon>
        <taxon>Ranunculaceae</taxon>
        <taxon>Thalictroideae</taxon>
        <taxon>Thalictrum</taxon>
    </lineage>
</organism>
<dbReference type="InterPro" id="IPR004332">
    <property type="entry name" value="Transposase_MuDR"/>
</dbReference>
<sequence length="269" mass="30484">METPSVADEVMLTPLSPSGNSTPLPEGVVSSQGSRSAEKILELLKNVPNAAQVLQDCGDVLGMFNQCEVVMRQKLGVDESMVDIDDDIDLGSDADVDVRLGYDPGDNFGPCVKLREDYVSSEEESDGGFDDEDEDEEFVPPPESEHESENDSHFSSDKEDGEPDVVHEKDVMEEETDEVKKFKELASNIFESEDEEDKDVNPSSLEVMELVPGMKWNTMKDCRKYFRTYAIQNRFQWKQEKNDSKRYILKCADEKWLTQSTNLRTSRQK</sequence>
<dbReference type="Pfam" id="PF03108">
    <property type="entry name" value="DBD_Tnp_Mut"/>
    <property type="match status" value="1"/>
</dbReference>
<protein>
    <recommendedName>
        <fullName evidence="2">Transposase MuDR plant domain-containing protein</fullName>
    </recommendedName>
</protein>
<evidence type="ECO:0000313" key="4">
    <source>
        <dbReference type="Proteomes" id="UP000554482"/>
    </source>
</evidence>
<feature type="region of interest" description="Disordered" evidence="1">
    <location>
        <begin position="119"/>
        <end position="178"/>
    </location>
</feature>
<feature type="compositionally biased region" description="Polar residues" evidence="1">
    <location>
        <begin position="15"/>
        <end position="30"/>
    </location>
</feature>
<feature type="compositionally biased region" description="Basic and acidic residues" evidence="1">
    <location>
        <begin position="143"/>
        <end position="170"/>
    </location>
</feature>
<feature type="compositionally biased region" description="Acidic residues" evidence="1">
    <location>
        <begin position="119"/>
        <end position="138"/>
    </location>
</feature>
<feature type="region of interest" description="Disordered" evidence="1">
    <location>
        <begin position="1"/>
        <end position="30"/>
    </location>
</feature>
<evidence type="ECO:0000259" key="2">
    <source>
        <dbReference type="Pfam" id="PF03108"/>
    </source>
</evidence>
<keyword evidence="4" id="KW-1185">Reference proteome</keyword>
<evidence type="ECO:0000313" key="3">
    <source>
        <dbReference type="EMBL" id="KAF5197525.1"/>
    </source>
</evidence>
<gene>
    <name evidence="3" type="ORF">FRX31_012889</name>
</gene>
<comment type="caution">
    <text evidence="3">The sequence shown here is derived from an EMBL/GenBank/DDBJ whole genome shotgun (WGS) entry which is preliminary data.</text>
</comment>
<feature type="domain" description="Transposase MuDR plant" evidence="2">
    <location>
        <begin position="210"/>
        <end position="254"/>
    </location>
</feature>
<accession>A0A7J6WM61</accession>
<dbReference type="AlphaFoldDB" id="A0A7J6WM61"/>